<reference evidence="1 2" key="1">
    <citation type="journal article" date="2025" name="Microbiol. Resour. Announc.">
        <title>Draft genome sequences for Neonectria magnoliae and Neonectria punicea, canker pathogens of Liriodendron tulipifera and Acer saccharum in West Virginia.</title>
        <authorList>
            <person name="Petronek H.M."/>
            <person name="Kasson M.T."/>
            <person name="Metheny A.M."/>
            <person name="Stauder C.M."/>
            <person name="Lovett B."/>
            <person name="Lynch S.C."/>
            <person name="Garnas J.R."/>
            <person name="Kasson L.R."/>
            <person name="Stajich J.E."/>
        </authorList>
    </citation>
    <scope>NUCLEOTIDE SEQUENCE [LARGE SCALE GENOMIC DNA]</scope>
    <source>
        <strain evidence="1 2">NRRL 64653</strain>
    </source>
</reference>
<proteinExistence type="predicted"/>
<accession>A0ABR1GSQ9</accession>
<keyword evidence="2" id="KW-1185">Reference proteome</keyword>
<name>A0ABR1GSQ9_9HYPO</name>
<comment type="caution">
    <text evidence="1">The sequence shown here is derived from an EMBL/GenBank/DDBJ whole genome shotgun (WGS) entry which is preliminary data.</text>
</comment>
<evidence type="ECO:0000313" key="1">
    <source>
        <dbReference type="EMBL" id="KAK7408401.1"/>
    </source>
</evidence>
<sequence length="116" mass="12745">MINLEKDFAQVALQYKLSYVQSLRETISAGSPSSNRTAVKKALVLAFDEIMIGDIPMATKHVLGAVNIVELAGGPQALGLSDFVLQLLCTLIYGKRLLDWDPTLHINPRLLKPEQV</sequence>
<organism evidence="1 2">
    <name type="scientific">Neonectria punicea</name>
    <dbReference type="NCBI Taxonomy" id="979145"/>
    <lineage>
        <taxon>Eukaryota</taxon>
        <taxon>Fungi</taxon>
        <taxon>Dikarya</taxon>
        <taxon>Ascomycota</taxon>
        <taxon>Pezizomycotina</taxon>
        <taxon>Sordariomycetes</taxon>
        <taxon>Hypocreomycetidae</taxon>
        <taxon>Hypocreales</taxon>
        <taxon>Nectriaceae</taxon>
        <taxon>Neonectria</taxon>
    </lineage>
</organism>
<gene>
    <name evidence="1" type="ORF">QQX98_009441</name>
</gene>
<protein>
    <submittedName>
        <fullName evidence="1">Uncharacterized protein</fullName>
    </submittedName>
</protein>
<dbReference type="EMBL" id="JAZAVJ010000188">
    <property type="protein sequence ID" value="KAK7408401.1"/>
    <property type="molecule type" value="Genomic_DNA"/>
</dbReference>
<dbReference type="Proteomes" id="UP001498476">
    <property type="component" value="Unassembled WGS sequence"/>
</dbReference>
<evidence type="ECO:0000313" key="2">
    <source>
        <dbReference type="Proteomes" id="UP001498476"/>
    </source>
</evidence>